<feature type="domain" description="Polyphosphate kinase N-terminal" evidence="9">
    <location>
        <begin position="7"/>
        <end position="113"/>
    </location>
</feature>
<feature type="binding site" evidence="6">
    <location>
        <position position="408"/>
    </location>
    <ligand>
        <name>Mg(2+)</name>
        <dbReference type="ChEBI" id="CHEBI:18420"/>
    </ligand>
</feature>
<evidence type="ECO:0000256" key="7">
    <source>
        <dbReference type="RuleBase" id="RU003800"/>
    </source>
</evidence>
<dbReference type="InterPro" id="IPR024953">
    <property type="entry name" value="PP_kinase_middle"/>
</dbReference>
<comment type="cofactor">
    <cofactor evidence="6">
        <name>Mg(2+)</name>
        <dbReference type="ChEBI" id="CHEBI:18420"/>
    </cofactor>
</comment>
<dbReference type="Pfam" id="PF13090">
    <property type="entry name" value="PP_kinase_C"/>
    <property type="match status" value="1"/>
</dbReference>
<evidence type="ECO:0000313" key="12">
    <source>
        <dbReference type="EMBL" id="KGN73706.1"/>
    </source>
</evidence>
<dbReference type="eggNOG" id="COG0855">
    <property type="taxonomic scope" value="Bacteria"/>
</dbReference>
<dbReference type="Gene3D" id="3.30.1840.10">
    <property type="entry name" value="Polyphosphate kinase middle domain"/>
    <property type="match status" value="1"/>
</dbReference>
<keyword evidence="1 6" id="KW-0597">Phosphoprotein</keyword>
<dbReference type="SUPFAM" id="SSF56024">
    <property type="entry name" value="Phospholipase D/nuclease"/>
    <property type="match status" value="2"/>
</dbReference>
<keyword evidence="2 6" id="KW-0808">Transferase</keyword>
<dbReference type="InterPro" id="IPR025200">
    <property type="entry name" value="PPK_C_dom2"/>
</dbReference>
<evidence type="ECO:0000259" key="11">
    <source>
        <dbReference type="Pfam" id="PF17941"/>
    </source>
</evidence>
<dbReference type="Gene3D" id="3.30.870.10">
    <property type="entry name" value="Endonuclease Chain A"/>
    <property type="match status" value="2"/>
</dbReference>
<feature type="active site" description="Phosphohistidine intermediate" evidence="6">
    <location>
        <position position="438"/>
    </location>
</feature>
<accession>A0A0A2E4A9</accession>
<reference evidence="12 13" key="1">
    <citation type="submission" date="2014-09" db="EMBL/GenBank/DDBJ databases">
        <title>Draft Genome Sequence of Porphyromonas macacae COT-192_OH2859.</title>
        <authorList>
            <person name="Wallis C."/>
            <person name="Deusch O."/>
            <person name="O'Flynn C."/>
            <person name="Davis I."/>
            <person name="Horsfall A."/>
            <person name="Kirkwood N."/>
            <person name="Harris S."/>
            <person name="Eisen J.A."/>
            <person name="Coil D.A."/>
            <person name="Darling A.E."/>
            <person name="Jospin G."/>
            <person name="Alexiev A."/>
        </authorList>
    </citation>
    <scope>NUCLEOTIDE SEQUENCE [LARGE SCALE GENOMIC DNA]</scope>
    <source>
        <strain evidence="13">COT-192 OH2859</strain>
    </source>
</reference>
<name>A0A0A2E4A9_9PORP</name>
<evidence type="ECO:0000313" key="13">
    <source>
        <dbReference type="Proteomes" id="UP000030103"/>
    </source>
</evidence>
<keyword evidence="4 6" id="KW-0418">Kinase</keyword>
<dbReference type="GO" id="GO:0005524">
    <property type="term" value="F:ATP binding"/>
    <property type="evidence" value="ECO:0007669"/>
    <property type="project" value="UniProtKB-KW"/>
</dbReference>
<gene>
    <name evidence="6" type="primary">ppk</name>
    <name evidence="12" type="ORF">HQ47_07105</name>
</gene>
<dbReference type="InterPro" id="IPR036830">
    <property type="entry name" value="PP_kinase_middle_dom_sf"/>
</dbReference>
<dbReference type="SUPFAM" id="SSF140356">
    <property type="entry name" value="PPK N-terminal domain-like"/>
    <property type="match status" value="1"/>
</dbReference>
<comment type="caution">
    <text evidence="12">The sequence shown here is derived from an EMBL/GenBank/DDBJ whole genome shotgun (WGS) entry which is preliminary data.</text>
</comment>
<comment type="function">
    <text evidence="6 7">Catalyzes the reversible transfer of the terminal phosphate of ATP to form a long-chain polyphosphate (polyP).</text>
</comment>
<dbReference type="InterPro" id="IPR041108">
    <property type="entry name" value="PP_kinase_C_1"/>
</dbReference>
<sequence length="690" mass="79693">MSKKFPYVERDESWMYFNKRILLEAGRTDVPLLEKLNYLGIYSNNLDEFFRVRVASLRRIMEYNGKDLPKGTKTRTEQTLRTITKLNADYSKIFEHTFSQLKQELEKEHIHIINEQQLTPQQREQVLAFYTANLNGSTNPIFLEKISFSPKNFKETLYLAVELTNGKSLSKMKNRETAIIEIPVKEVGRFIRLPDEDGESYIMFLDDVIRYCLPYIFTGLDYTYYEAYTFKFTKDAEMEFDRDLHSSVLEKISAGLQKRKRGEAIRMVYDASMPRSIQHKLYEAAALVKEDTLVPGGRYHNMRDLMSFPDCGRSQLKFSPQPPLIFDKLQYSDSILSQILYKDQGLHFPYYNFEHLVRVLREAAISKDVKAIKISLYRVAKNSKIIKALIAAAQNGKHITAVVELLARFDEASNISWSHKMKEAGINVVFGPEKLKIHSKLIHITTVHGDIACIGTGNLHEGTANVYTDYMLMTANKNITSEVSKVFDFIEKPFMNVHFKELIVSPNEMRKKFNMLITREIKNSQEGRPAYIKIKTNHIVDEKMVAKLYRASQAGVQIDLCVRGNCSVVPGVPGVSDNIRINAIIDRYLEHSRIYIFCNGGDERIFIGSADWMARNLDRRIEVVTPVYDKDLKKELKNIVQAGLDDTSQGHWVNTNDGDPKRLTAPEPFFRSQTALYEFYRKKQQKHNHG</sequence>
<keyword evidence="13" id="KW-1185">Reference proteome</keyword>
<dbReference type="PANTHER" id="PTHR30218">
    <property type="entry name" value="POLYPHOSPHATE KINASE"/>
    <property type="match status" value="1"/>
</dbReference>
<evidence type="ECO:0000256" key="3">
    <source>
        <dbReference type="ARBA" id="ARBA00022741"/>
    </source>
</evidence>
<feature type="domain" description="Polyphosphate kinase C-terminal" evidence="11">
    <location>
        <begin position="335"/>
        <end position="492"/>
    </location>
</feature>
<evidence type="ECO:0000259" key="9">
    <source>
        <dbReference type="Pfam" id="PF13089"/>
    </source>
</evidence>
<feature type="domain" description="Polyphosphate kinase middle" evidence="8">
    <location>
        <begin position="122"/>
        <end position="308"/>
    </location>
</feature>
<dbReference type="PIRSF" id="PIRSF015589">
    <property type="entry name" value="PP_kinase"/>
    <property type="match status" value="1"/>
</dbReference>
<keyword evidence="6" id="KW-0479">Metal-binding</keyword>
<dbReference type="RefSeq" id="WP_036874308.1">
    <property type="nucleotide sequence ID" value="NZ_JRFA01000019.1"/>
</dbReference>
<dbReference type="GO" id="GO:0006799">
    <property type="term" value="P:polyphosphate biosynthetic process"/>
    <property type="evidence" value="ECO:0007669"/>
    <property type="project" value="UniProtKB-UniRule"/>
</dbReference>
<dbReference type="HAMAP" id="MF_00347">
    <property type="entry name" value="Polyphosphate_kinase"/>
    <property type="match status" value="1"/>
</dbReference>
<dbReference type="STRING" id="28115.HQ47_07105"/>
<keyword evidence="5 6" id="KW-0067">ATP-binding</keyword>
<feature type="binding site" evidence="6">
    <location>
        <position position="378"/>
    </location>
    <ligand>
        <name>Mg(2+)</name>
        <dbReference type="ChEBI" id="CHEBI:18420"/>
    </ligand>
</feature>
<dbReference type="SUPFAM" id="SSF143724">
    <property type="entry name" value="PHP14-like"/>
    <property type="match status" value="1"/>
</dbReference>
<dbReference type="Proteomes" id="UP000030103">
    <property type="component" value="Unassembled WGS sequence"/>
</dbReference>
<comment type="PTM">
    <text evidence="6 7">An intermediate of this reaction is the autophosphorylated ppk in which a phosphate is covalently linked to a histidine residue through a N-P bond.</text>
</comment>
<feature type="binding site" evidence="6">
    <location>
        <position position="45"/>
    </location>
    <ligand>
        <name>ATP</name>
        <dbReference type="ChEBI" id="CHEBI:30616"/>
    </ligand>
</feature>
<comment type="similarity">
    <text evidence="6 7">Belongs to the polyphosphate kinase 1 (PPK1) family.</text>
</comment>
<keyword evidence="6" id="KW-0460">Magnesium</keyword>
<evidence type="ECO:0000259" key="10">
    <source>
        <dbReference type="Pfam" id="PF13090"/>
    </source>
</evidence>
<evidence type="ECO:0000256" key="1">
    <source>
        <dbReference type="ARBA" id="ARBA00022553"/>
    </source>
</evidence>
<dbReference type="EMBL" id="JRFA01000019">
    <property type="protein sequence ID" value="KGN73706.1"/>
    <property type="molecule type" value="Genomic_DNA"/>
</dbReference>
<evidence type="ECO:0000256" key="2">
    <source>
        <dbReference type="ARBA" id="ARBA00022679"/>
    </source>
</evidence>
<feature type="binding site" evidence="6">
    <location>
        <position position="467"/>
    </location>
    <ligand>
        <name>ATP</name>
        <dbReference type="ChEBI" id="CHEBI:30616"/>
    </ligand>
</feature>
<protein>
    <recommendedName>
        <fullName evidence="6 7">Polyphosphate kinase</fullName>
        <ecNumber evidence="6 7">2.7.4.1</ecNumber>
    </recommendedName>
    <alternativeName>
        <fullName evidence="6">ATP-polyphosphate phosphotransferase</fullName>
    </alternativeName>
    <alternativeName>
        <fullName evidence="6">Polyphosphoric acid kinase</fullName>
    </alternativeName>
</protein>
<evidence type="ECO:0000256" key="5">
    <source>
        <dbReference type="ARBA" id="ARBA00022840"/>
    </source>
</evidence>
<dbReference type="Pfam" id="PF02503">
    <property type="entry name" value="PP_kinase"/>
    <property type="match status" value="1"/>
</dbReference>
<keyword evidence="3 6" id="KW-0547">Nucleotide-binding</keyword>
<evidence type="ECO:0000256" key="4">
    <source>
        <dbReference type="ARBA" id="ARBA00022777"/>
    </source>
</evidence>
<evidence type="ECO:0000256" key="6">
    <source>
        <dbReference type="HAMAP-Rule" id="MF_00347"/>
    </source>
</evidence>
<comment type="catalytic activity">
    <reaction evidence="6 7">
        <text>[phosphate](n) + ATP = [phosphate](n+1) + ADP</text>
        <dbReference type="Rhea" id="RHEA:19573"/>
        <dbReference type="Rhea" id="RHEA-COMP:9859"/>
        <dbReference type="Rhea" id="RHEA-COMP:14280"/>
        <dbReference type="ChEBI" id="CHEBI:16838"/>
        <dbReference type="ChEBI" id="CHEBI:30616"/>
        <dbReference type="ChEBI" id="CHEBI:456216"/>
        <dbReference type="EC" id="2.7.4.1"/>
    </reaction>
</comment>
<dbReference type="AlphaFoldDB" id="A0A0A2E4A9"/>
<dbReference type="InterPro" id="IPR003414">
    <property type="entry name" value="PP_kinase"/>
</dbReference>
<dbReference type="EC" id="2.7.4.1" evidence="6 7"/>
<dbReference type="Gene3D" id="1.20.58.310">
    <property type="entry name" value="Polyphosphate kinase N-terminal domain"/>
    <property type="match status" value="1"/>
</dbReference>
<feature type="binding site" evidence="6">
    <location>
        <position position="591"/>
    </location>
    <ligand>
        <name>ATP</name>
        <dbReference type="ChEBI" id="CHEBI:30616"/>
    </ligand>
</feature>
<dbReference type="GO" id="GO:0046872">
    <property type="term" value="F:metal ion binding"/>
    <property type="evidence" value="ECO:0007669"/>
    <property type="project" value="UniProtKB-KW"/>
</dbReference>
<dbReference type="NCBIfam" id="NF003917">
    <property type="entry name" value="PRK05443.1-1"/>
    <property type="match status" value="1"/>
</dbReference>
<dbReference type="OrthoDB" id="9761456at2"/>
<dbReference type="InterPro" id="IPR036832">
    <property type="entry name" value="PPK_N_dom_sf"/>
</dbReference>
<dbReference type="NCBIfam" id="NF003925">
    <property type="entry name" value="PRK05443.3-3"/>
    <property type="match status" value="1"/>
</dbReference>
<feature type="binding site" evidence="6">
    <location>
        <position position="563"/>
    </location>
    <ligand>
        <name>ATP</name>
        <dbReference type="ChEBI" id="CHEBI:30616"/>
    </ligand>
</feature>
<dbReference type="Pfam" id="PF17941">
    <property type="entry name" value="PP_kinase_C_1"/>
    <property type="match status" value="1"/>
</dbReference>
<dbReference type="GO" id="GO:0009358">
    <property type="term" value="C:polyphosphate kinase complex"/>
    <property type="evidence" value="ECO:0007669"/>
    <property type="project" value="InterPro"/>
</dbReference>
<organism evidence="12 13">
    <name type="scientific">Porphyromonas macacae</name>
    <dbReference type="NCBI Taxonomy" id="28115"/>
    <lineage>
        <taxon>Bacteria</taxon>
        <taxon>Pseudomonadati</taxon>
        <taxon>Bacteroidota</taxon>
        <taxon>Bacteroidia</taxon>
        <taxon>Bacteroidales</taxon>
        <taxon>Porphyromonadaceae</taxon>
        <taxon>Porphyromonas</taxon>
    </lineage>
</organism>
<dbReference type="PANTHER" id="PTHR30218:SF0">
    <property type="entry name" value="POLYPHOSPHATE KINASE"/>
    <property type="match status" value="1"/>
</dbReference>
<dbReference type="NCBIfam" id="TIGR03705">
    <property type="entry name" value="poly_P_kin"/>
    <property type="match status" value="1"/>
</dbReference>
<dbReference type="GO" id="GO:0008976">
    <property type="term" value="F:polyphosphate kinase activity"/>
    <property type="evidence" value="ECO:0007669"/>
    <property type="project" value="UniProtKB-UniRule"/>
</dbReference>
<evidence type="ECO:0000259" key="8">
    <source>
        <dbReference type="Pfam" id="PF02503"/>
    </source>
</evidence>
<proteinExistence type="inferred from homology"/>
<dbReference type="InterPro" id="IPR025198">
    <property type="entry name" value="PPK_N_dom"/>
</dbReference>
<feature type="domain" description="Polyphosphate kinase C-terminal" evidence="10">
    <location>
        <begin position="502"/>
        <end position="656"/>
    </location>
</feature>
<dbReference type="Pfam" id="PF13089">
    <property type="entry name" value="PP_kinase_N"/>
    <property type="match status" value="1"/>
</dbReference>